<dbReference type="EMBL" id="CP017812">
    <property type="protein sequence ID" value="AOZ72697.1"/>
    <property type="molecule type" value="Genomic_DNA"/>
</dbReference>
<evidence type="ECO:0008006" key="5">
    <source>
        <dbReference type="Google" id="ProtNLM"/>
    </source>
</evidence>
<evidence type="ECO:0000256" key="1">
    <source>
        <dbReference type="SAM" id="MobiDB-lite"/>
    </source>
</evidence>
<organism evidence="3 4">
    <name type="scientific">Boudabousia tangfeifanii</name>
    <dbReference type="NCBI Taxonomy" id="1912795"/>
    <lineage>
        <taxon>Bacteria</taxon>
        <taxon>Bacillati</taxon>
        <taxon>Actinomycetota</taxon>
        <taxon>Actinomycetes</taxon>
        <taxon>Actinomycetales</taxon>
        <taxon>Actinomycetaceae</taxon>
        <taxon>Boudabousia</taxon>
    </lineage>
</organism>
<gene>
    <name evidence="3" type="ORF">BK816_04825</name>
</gene>
<keyword evidence="2" id="KW-1133">Transmembrane helix</keyword>
<evidence type="ECO:0000313" key="4">
    <source>
        <dbReference type="Proteomes" id="UP000176288"/>
    </source>
</evidence>
<feature type="region of interest" description="Disordered" evidence="1">
    <location>
        <begin position="1"/>
        <end position="82"/>
    </location>
</feature>
<dbReference type="Pfam" id="PF11241">
    <property type="entry name" value="DUF3043"/>
    <property type="match status" value="1"/>
</dbReference>
<feature type="transmembrane region" description="Helical" evidence="2">
    <location>
        <begin position="140"/>
        <end position="160"/>
    </location>
</feature>
<feature type="compositionally biased region" description="Basic and acidic residues" evidence="1">
    <location>
        <begin position="49"/>
        <end position="73"/>
    </location>
</feature>
<feature type="compositionally biased region" description="Basic residues" evidence="1">
    <location>
        <begin position="24"/>
        <end position="33"/>
    </location>
</feature>
<keyword evidence="2" id="KW-0472">Membrane</keyword>
<name>A0A1D9MK66_9ACTO</name>
<proteinExistence type="predicted"/>
<dbReference type="STRING" id="1912795.BK816_04825"/>
<sequence length="206" mass="24311">MSIFSKSEQESPDPVENNQPANQKHGKKGRPTPKRKEAEAARRNPIVPADRKAAKARSKELKAQERARRDAEFMRQQQAMRDGDERYMPAREKGPARRYIRDYTDSRWTLSEFVMPVALIGMIASFALVYYPYWRNMLTIFIYVYLLVCILEGFFANRAVRKNIATKHPKWDLPPRTGWYLWSRMIMPRPLRNPRPQVKRGEDLDR</sequence>
<dbReference type="InterPro" id="IPR021403">
    <property type="entry name" value="DUF3043"/>
</dbReference>
<accession>A0A1D9MK66</accession>
<protein>
    <recommendedName>
        <fullName evidence="5">DUF3043 domain-containing protein</fullName>
    </recommendedName>
</protein>
<keyword evidence="2" id="KW-0812">Transmembrane</keyword>
<reference evidence="3 4" key="1">
    <citation type="submission" date="2016-10" db="EMBL/GenBank/DDBJ databases">
        <title>Actinomyces aegypiusis sp. nov., isolated from the Aegypius monachus in Qinghai Tibet Plateau China.</title>
        <authorList>
            <person name="Wang Y."/>
        </authorList>
    </citation>
    <scope>NUCLEOTIDE SEQUENCE [LARGE SCALE GENOMIC DNA]</scope>
    <source>
        <strain evidence="3 4">VUL4_3</strain>
    </source>
</reference>
<feature type="transmembrane region" description="Helical" evidence="2">
    <location>
        <begin position="113"/>
        <end position="134"/>
    </location>
</feature>
<dbReference type="AlphaFoldDB" id="A0A1D9MK66"/>
<dbReference type="OrthoDB" id="5194448at2"/>
<evidence type="ECO:0000256" key="2">
    <source>
        <dbReference type="SAM" id="Phobius"/>
    </source>
</evidence>
<evidence type="ECO:0000313" key="3">
    <source>
        <dbReference type="EMBL" id="AOZ72697.1"/>
    </source>
</evidence>
<dbReference type="KEGG" id="avu:BK816_04825"/>
<dbReference type="RefSeq" id="WP_071164163.1">
    <property type="nucleotide sequence ID" value="NZ_CP017812.1"/>
</dbReference>
<dbReference type="Proteomes" id="UP000176288">
    <property type="component" value="Chromosome"/>
</dbReference>
<keyword evidence="4" id="KW-1185">Reference proteome</keyword>